<dbReference type="Gene3D" id="3.40.50.150">
    <property type="entry name" value="Vaccinia Virus protein VP39"/>
    <property type="match status" value="1"/>
</dbReference>
<keyword evidence="3" id="KW-0597">Phosphoprotein</keyword>
<keyword evidence="4" id="KW-0489">Methyltransferase</keyword>
<dbReference type="SUPFAM" id="SSF47336">
    <property type="entry name" value="ACP-like"/>
    <property type="match status" value="1"/>
</dbReference>
<dbReference type="InterPro" id="IPR016035">
    <property type="entry name" value="Acyl_Trfase/lysoPLipase"/>
</dbReference>
<dbReference type="InterPro" id="IPR014043">
    <property type="entry name" value="Acyl_transferase_dom"/>
</dbReference>
<dbReference type="Pfam" id="PF02801">
    <property type="entry name" value="Ketoacyl-synt_C"/>
    <property type="match status" value="1"/>
</dbReference>
<dbReference type="Pfam" id="PF00698">
    <property type="entry name" value="Acyl_transf_1"/>
    <property type="match status" value="1"/>
</dbReference>
<evidence type="ECO:0000256" key="2">
    <source>
        <dbReference type="ARBA" id="ARBA00022450"/>
    </source>
</evidence>
<comment type="caution">
    <text evidence="7">Lacks conserved residue(s) required for the propagation of feature annotation.</text>
</comment>
<keyword evidence="5" id="KW-0808">Transferase</keyword>
<dbReference type="PROSITE" id="PS52019">
    <property type="entry name" value="PKS_MFAS_DH"/>
    <property type="match status" value="1"/>
</dbReference>
<sequence length="2176" mass="236903">MSAEQPSLLLCGSLITNPSEAYLSQLRSGLVHDPQLADLRDAVAELPDLWALLVAKESRLQRVGAAPLLDILAEWLSSGSSGGLPFSVPSSGNALLAVLTVLGHILEYTTYLNKQGSELEPDSIGKGSHIKILEGVGQGGVQGLCVGLLSAIALACSRDKTDISKYGAVAVRLALCVGAFVDLDEAWAFEPSVCLSARWPRGRDGDVAGREETKDDDPFKTVLDSYPQAYTSVRMDACSVTITAPRGTAMPLMRHLQKEGAVVKQMDLRGRFHHKGHWPVFRELADLCASTPILQFPPPSHLLVPVRSNVEHEMTETSDTKLHEMALQCILVEKADWYATLRRTLAAMAPAERSRVMVLGPVECVPRSVLAASAVRTIRTTAKEKDIPDGHYPDHSIAVIGASCRFPLSETLEEFWETIRDKRTGSSLASPASFDCGLFGKSAREAEYLDPQHRLGLHLAYEALESAGQLGPTATDDIGCYVGMSSSDYADNVNARTPTAFSYTGTARAFASGQISHFFGLTGPSIVVDTACSSSAVAIHTACAAIQAGECSMALAGGLNLMTAEGRAHRNLAAASFLSPAGRCRPFDAAADGYCRGEGGGFVLLKRLSAAVTDNDRILGVLAASAVNHGKGSRSITLPSSESQSQLYRRVLSLAEMRPPHVSYLEAHGTGTQKGDPVELQSIRRVFGRSLAPPLRLGSVKANIGHAEAASGIAALLKVLLMLRHGLIPPQAGFSILNPVIPPLETVNLEIPIRPAPWNGPFRTALVSNYGASGANVAMLVCQPPSPPPRAESPVEDSRHPFLITAHSAASLQRYCRALLPFIASQRSALEKTLVPSVAFGLAQRQNHRLAFRALFSVSSIDELESQLAQTEVIEAQSSAKPVVLLFAGQTGRRWRLSRAAYNGSSLLRRHLDRCDRVLQTLGLCGLFPLIFGSEAVHDLVQLHCMLFSLQYSVAASWIDAGLEIAAIVGHSIGQLTALCVSGVIDLRDALRLVSGRASLIRDRWGSERGCMLGVDADAATTKAIIDRSKPAKIEIACYNAEAHHVVVGTTSAIAVFAEAARSIGVSVKRLAVSHGFHSDMVDCIIPEYRRLVQSLVLRHPSTPLEACTESGGAWADISPELIVSQSREPVYFAQAVSRVEQRLGPCVWLEAGSGSVGTTMARRALESRPGHSFHSIQLDDLGPIASLTDTTLDLWRQGVRVQFWLHHASQRSYFAPLQLPRYQFDMSDHWLPIIDKDGQTEYQAAHEQTKLVSMVTNGFDASAETVEFTINQQSDEYAALVRGRTVFGHILVPAFVYIEAAARAFGLLPRGPSSGHLSSTSLEVGDFKLHGPFGLDHAKQLLLTLQKHKESSWQFSVKSHSQGLDHSKLLASGTIRPQGKGNAYLDPHRPLLLRLGDRCEQLREDRSASVVQGAFVKRMMGRVAVYDDGYFGIQSITSKGLEAVGYVSAPATVSRCSAETVFCPTVLDNFLLVAELHASSLAELGSDHIYVCSGFDVAVPQSSCGESAPDSAGPWTVLSSLNRECDRKVVCDIFVFSAVHKVLFMAMMGVRFIKVPIRTFLKEIHAANGIEQGNNLKAMETPDRNHLPVDMWIHETPASTGTIVDTLELQYTETETRLSGSKVYPQLDLSHEQMGPTLRRHGSLTSLVTSTDDSTDTLGTPSKQSLLPEEANFSGEKQAVALLNLLKEHLNSSQGIPPCTPLSAIGLDSLGAIQLQSDIEKTFGKRPTLNRIDENATFSDLYGMLCGREPPGQSQLIPSRGPAAIANVNATKALRSFFSGLGSRDIAQGSDNLMRHVDLALDHVKQSISTCVQKTGFTNFFSGVYQKQMSLVQAYILEAFSKLGCDLESLQEGDALPHVDHAPKYERLVSRLYNVLQDMGLIAAPDSQSLRRRTSRPLPPSSSLPKMHRNLLLDLPPYRPEHRLLDVTGSRLADCLSGRVDPLQLIFQDEVSIQVLEDVYVNSPMFATGNEMLGEFIERLVLNRQPHEGTERLRILEIGAGTGATTQLVVDRLVVHDISFTYTFTDVSVALAASARKKFKSRYGRYKPHCNMEFTALDIEKPPPPSMVQSYDIIISSNCIHATRDLQQSCANMEELLRRDGGVLCLLELTRPLAWLDCVFGLLDGWWRFDDGREYALVDEHEWKKRLLDAGFRHVDWSDDGSHESQQFRLIVACR</sequence>
<reference evidence="11 12" key="1">
    <citation type="journal article" date="2015" name="BMC Genomics">
        <title>Gene expression during zombie ant biting behavior reflects the complexity underlying fungal parasitic behavioral manipulation.</title>
        <authorList>
            <person name="de Bekker C."/>
            <person name="Ohm R.A."/>
            <person name="Loreto R.G."/>
            <person name="Sebastian A."/>
            <person name="Albert I."/>
            <person name="Merrow M."/>
            <person name="Brachmann A."/>
            <person name="Hughes D.P."/>
        </authorList>
    </citation>
    <scope>NUCLEOTIDE SEQUENCE [LARGE SCALE GENOMIC DNA]</scope>
    <source>
        <strain evidence="11 12">SC16a</strain>
    </source>
</reference>
<dbReference type="GO" id="GO:0004315">
    <property type="term" value="F:3-oxoacyl-[acyl-carrier-protein] synthase activity"/>
    <property type="evidence" value="ECO:0007669"/>
    <property type="project" value="InterPro"/>
</dbReference>
<dbReference type="EMBL" id="LAZP02000240">
    <property type="protein sequence ID" value="PFH58947.1"/>
    <property type="molecule type" value="Genomic_DNA"/>
</dbReference>
<feature type="domain" description="Ketosynthase family 3 (KS3)" evidence="9">
    <location>
        <begin position="375"/>
        <end position="783"/>
    </location>
</feature>
<dbReference type="PROSITE" id="PS52004">
    <property type="entry name" value="KS3_2"/>
    <property type="match status" value="1"/>
</dbReference>
<dbReference type="OrthoDB" id="329835at2759"/>
<dbReference type="GO" id="GO:0006633">
    <property type="term" value="P:fatty acid biosynthetic process"/>
    <property type="evidence" value="ECO:0007669"/>
    <property type="project" value="InterPro"/>
</dbReference>
<dbReference type="InterPro" id="IPR050091">
    <property type="entry name" value="PKS_NRPS_Biosynth_Enz"/>
</dbReference>
<protein>
    <submittedName>
        <fullName evidence="11">Uncharacterized protein</fullName>
    </submittedName>
</protein>
<dbReference type="Pfam" id="PF18558">
    <property type="entry name" value="HTH_51"/>
    <property type="match status" value="1"/>
</dbReference>
<dbReference type="InterPro" id="IPR036736">
    <property type="entry name" value="ACP-like_sf"/>
</dbReference>
<dbReference type="PANTHER" id="PTHR43775">
    <property type="entry name" value="FATTY ACID SYNTHASE"/>
    <property type="match status" value="1"/>
</dbReference>
<dbReference type="SUPFAM" id="SSF53335">
    <property type="entry name" value="S-adenosyl-L-methionine-dependent methyltransferases"/>
    <property type="match status" value="1"/>
</dbReference>
<dbReference type="PROSITE" id="PS50075">
    <property type="entry name" value="CARRIER"/>
    <property type="match status" value="1"/>
</dbReference>
<dbReference type="InterPro" id="IPR041068">
    <property type="entry name" value="HTH_51"/>
</dbReference>
<dbReference type="Pfam" id="PF00550">
    <property type="entry name" value="PP-binding"/>
    <property type="match status" value="1"/>
</dbReference>
<dbReference type="Gene3D" id="3.30.70.3290">
    <property type="match status" value="1"/>
</dbReference>
<evidence type="ECO:0000256" key="1">
    <source>
        <dbReference type="ARBA" id="ARBA00005179"/>
    </source>
</evidence>
<feature type="region of interest" description="C-terminal hotdog fold" evidence="7">
    <location>
        <begin position="1408"/>
        <end position="1562"/>
    </location>
</feature>
<gene>
    <name evidence="11" type="ORF">XA68_13013</name>
</gene>
<evidence type="ECO:0000313" key="11">
    <source>
        <dbReference type="EMBL" id="PFH58947.1"/>
    </source>
</evidence>
<dbReference type="InterPro" id="IPR018201">
    <property type="entry name" value="Ketoacyl_synth_AS"/>
</dbReference>
<dbReference type="CDD" id="cd02440">
    <property type="entry name" value="AdoMet_MTases"/>
    <property type="match status" value="1"/>
</dbReference>
<dbReference type="Gene3D" id="1.10.1200.10">
    <property type="entry name" value="ACP-like"/>
    <property type="match status" value="1"/>
</dbReference>
<dbReference type="InterPro" id="IPR029063">
    <property type="entry name" value="SAM-dependent_MTases_sf"/>
</dbReference>
<dbReference type="STRING" id="268505.A0A2A9PDG4"/>
<feature type="region of interest" description="N-terminal hotdog fold" evidence="7">
    <location>
        <begin position="1250"/>
        <end position="1383"/>
    </location>
</feature>
<evidence type="ECO:0000256" key="4">
    <source>
        <dbReference type="ARBA" id="ARBA00022603"/>
    </source>
</evidence>
<dbReference type="InterPro" id="IPR042104">
    <property type="entry name" value="PKS_dehydratase_sf"/>
</dbReference>
<dbReference type="SUPFAM" id="SSF55048">
    <property type="entry name" value="Probable ACP-binding domain of malonyl-CoA ACP transacylase"/>
    <property type="match status" value="1"/>
</dbReference>
<evidence type="ECO:0000256" key="7">
    <source>
        <dbReference type="PROSITE-ProRule" id="PRU01363"/>
    </source>
</evidence>
<dbReference type="Gene3D" id="3.40.47.10">
    <property type="match status" value="1"/>
</dbReference>
<dbReference type="PANTHER" id="PTHR43775:SF21">
    <property type="entry name" value="NON-REDUCING POLYKETIDE SYNTHASE AUSA-RELATED"/>
    <property type="match status" value="1"/>
</dbReference>
<dbReference type="InterPro" id="IPR009081">
    <property type="entry name" value="PP-bd_ACP"/>
</dbReference>
<evidence type="ECO:0000259" key="8">
    <source>
        <dbReference type="PROSITE" id="PS50075"/>
    </source>
</evidence>
<dbReference type="CDD" id="cd00833">
    <property type="entry name" value="PKS"/>
    <property type="match status" value="1"/>
</dbReference>
<dbReference type="InterPro" id="IPR049900">
    <property type="entry name" value="PKS_mFAS_DH"/>
</dbReference>
<evidence type="ECO:0000259" key="10">
    <source>
        <dbReference type="PROSITE" id="PS52019"/>
    </source>
</evidence>
<evidence type="ECO:0000256" key="3">
    <source>
        <dbReference type="ARBA" id="ARBA00022553"/>
    </source>
</evidence>
<dbReference type="InterPro" id="IPR016039">
    <property type="entry name" value="Thiolase-like"/>
</dbReference>
<evidence type="ECO:0000259" key="9">
    <source>
        <dbReference type="PROSITE" id="PS52004"/>
    </source>
</evidence>
<dbReference type="Gene3D" id="3.10.129.110">
    <property type="entry name" value="Polyketide synthase dehydratase"/>
    <property type="match status" value="1"/>
</dbReference>
<dbReference type="Pfam" id="PF00109">
    <property type="entry name" value="ketoacyl-synt"/>
    <property type="match status" value="1"/>
</dbReference>
<dbReference type="GO" id="GO:0044550">
    <property type="term" value="P:secondary metabolite biosynthetic process"/>
    <property type="evidence" value="ECO:0007669"/>
    <property type="project" value="TreeGrafter"/>
</dbReference>
<evidence type="ECO:0000256" key="5">
    <source>
        <dbReference type="ARBA" id="ARBA00022679"/>
    </source>
</evidence>
<dbReference type="SUPFAM" id="SSF53901">
    <property type="entry name" value="Thiolase-like"/>
    <property type="match status" value="1"/>
</dbReference>
<dbReference type="Gene3D" id="3.40.366.10">
    <property type="entry name" value="Malonyl-Coenzyme A Acyl Carrier Protein, domain 2"/>
    <property type="match status" value="2"/>
</dbReference>
<accession>A0A2A9PDG4</accession>
<comment type="pathway">
    <text evidence="1">Secondary metabolite biosynthesis.</text>
</comment>
<dbReference type="Pfam" id="PF16073">
    <property type="entry name" value="SAT"/>
    <property type="match status" value="1"/>
</dbReference>
<evidence type="ECO:0000256" key="6">
    <source>
        <dbReference type="ARBA" id="ARBA00023268"/>
    </source>
</evidence>
<reference evidence="11 12" key="2">
    <citation type="journal article" date="2017" name="Sci. Rep.">
        <title>Ant-infecting Ophiocordyceps genomes reveal a high diversity of potential behavioral manipulation genes and a possible major role for enterotoxins.</title>
        <authorList>
            <person name="de Bekker C."/>
            <person name="Ohm R.A."/>
            <person name="Evans H.C."/>
            <person name="Brachmann A."/>
            <person name="Hughes D.P."/>
        </authorList>
    </citation>
    <scope>NUCLEOTIDE SEQUENCE [LARGE SCALE GENOMIC DNA]</scope>
    <source>
        <strain evidence="11 12">SC16a</strain>
    </source>
</reference>
<feature type="domain" description="PKS/mFAS DH" evidence="10">
    <location>
        <begin position="1250"/>
        <end position="1562"/>
    </location>
</feature>
<dbReference type="InterPro" id="IPR014030">
    <property type="entry name" value="Ketoacyl_synth_N"/>
</dbReference>
<keyword evidence="2" id="KW-0596">Phosphopantetheine</keyword>
<dbReference type="InterPro" id="IPR016036">
    <property type="entry name" value="Malonyl_transacylase_ACP-bd"/>
</dbReference>
<dbReference type="GO" id="GO:0032259">
    <property type="term" value="P:methylation"/>
    <property type="evidence" value="ECO:0007669"/>
    <property type="project" value="UniProtKB-KW"/>
</dbReference>
<dbReference type="GO" id="GO:0008168">
    <property type="term" value="F:methyltransferase activity"/>
    <property type="evidence" value="ECO:0007669"/>
    <property type="project" value="UniProtKB-KW"/>
</dbReference>
<dbReference type="Pfam" id="PF08242">
    <property type="entry name" value="Methyltransf_12"/>
    <property type="match status" value="1"/>
</dbReference>
<proteinExistence type="predicted"/>
<dbReference type="InterPro" id="IPR001227">
    <property type="entry name" value="Ac_transferase_dom_sf"/>
</dbReference>
<name>A0A2A9PDG4_OPHUN</name>
<dbReference type="InterPro" id="IPR014031">
    <property type="entry name" value="Ketoacyl_synth_C"/>
</dbReference>
<organism evidence="11 12">
    <name type="scientific">Ophiocordyceps unilateralis</name>
    <name type="common">Zombie-ant fungus</name>
    <name type="synonym">Torrubia unilateralis</name>
    <dbReference type="NCBI Taxonomy" id="268505"/>
    <lineage>
        <taxon>Eukaryota</taxon>
        <taxon>Fungi</taxon>
        <taxon>Dikarya</taxon>
        <taxon>Ascomycota</taxon>
        <taxon>Pezizomycotina</taxon>
        <taxon>Sordariomycetes</taxon>
        <taxon>Hypocreomycetidae</taxon>
        <taxon>Hypocreales</taxon>
        <taxon>Ophiocordycipitaceae</taxon>
        <taxon>Ophiocordyceps</taxon>
    </lineage>
</organism>
<keyword evidence="6" id="KW-0511">Multifunctional enzyme</keyword>
<keyword evidence="12" id="KW-1185">Reference proteome</keyword>
<evidence type="ECO:0000313" key="12">
    <source>
        <dbReference type="Proteomes" id="UP000037136"/>
    </source>
</evidence>
<dbReference type="GO" id="GO:0004312">
    <property type="term" value="F:fatty acid synthase activity"/>
    <property type="evidence" value="ECO:0007669"/>
    <property type="project" value="TreeGrafter"/>
</dbReference>
<feature type="domain" description="Carrier" evidence="8">
    <location>
        <begin position="1675"/>
        <end position="1750"/>
    </location>
</feature>
<dbReference type="InterPro" id="IPR013217">
    <property type="entry name" value="Methyltransf_12"/>
</dbReference>
<dbReference type="Proteomes" id="UP000037136">
    <property type="component" value="Unassembled WGS sequence"/>
</dbReference>
<dbReference type="InterPro" id="IPR032088">
    <property type="entry name" value="SAT"/>
</dbReference>
<dbReference type="PROSITE" id="PS00606">
    <property type="entry name" value="KS3_1"/>
    <property type="match status" value="1"/>
</dbReference>
<dbReference type="SUPFAM" id="SSF52151">
    <property type="entry name" value="FabD/lysophospholipase-like"/>
    <property type="match status" value="1"/>
</dbReference>
<comment type="caution">
    <text evidence="11">The sequence shown here is derived from an EMBL/GenBank/DDBJ whole genome shotgun (WGS) entry which is preliminary data.</text>
</comment>
<dbReference type="SMART" id="SM00825">
    <property type="entry name" value="PKS_KS"/>
    <property type="match status" value="1"/>
</dbReference>
<dbReference type="InterPro" id="IPR020841">
    <property type="entry name" value="PKS_Beta-ketoAc_synthase_dom"/>
</dbReference>
<dbReference type="SMART" id="SM00827">
    <property type="entry name" value="PKS_AT"/>
    <property type="match status" value="1"/>
</dbReference>